<dbReference type="RefSeq" id="WP_205745347.1">
    <property type="nucleotide sequence ID" value="NZ_BMHA01000002.1"/>
</dbReference>
<dbReference type="PANTHER" id="PTHR46246:SF1">
    <property type="entry name" value="GUANOSINE-3',5'-BIS(DIPHOSPHATE) 3'-PYROPHOSPHOHYDROLASE MESH1"/>
    <property type="match status" value="1"/>
</dbReference>
<dbReference type="PANTHER" id="PTHR46246">
    <property type="entry name" value="GUANOSINE-3',5'-BIS(DIPHOSPHATE) 3'-PYROPHOSPHOHYDROLASE MESH1"/>
    <property type="match status" value="1"/>
</dbReference>
<gene>
    <name evidence="2" type="ORF">GCM10011354_04540</name>
</gene>
<dbReference type="Pfam" id="PF13328">
    <property type="entry name" value="HD_4"/>
    <property type="match status" value="1"/>
</dbReference>
<evidence type="ECO:0000313" key="2">
    <source>
        <dbReference type="EMBL" id="GGI03540.1"/>
    </source>
</evidence>
<reference evidence="2" key="2">
    <citation type="submission" date="2020-09" db="EMBL/GenBank/DDBJ databases">
        <authorList>
            <person name="Sun Q."/>
            <person name="Zhou Y."/>
        </authorList>
    </citation>
    <scope>NUCLEOTIDE SEQUENCE</scope>
    <source>
        <strain evidence="2">CGMCC 1.14988</strain>
    </source>
</reference>
<feature type="chain" id="PRO_5038406180" description="HD domain-containing protein" evidence="1">
    <location>
        <begin position="25"/>
        <end position="154"/>
    </location>
</feature>
<keyword evidence="3" id="KW-1185">Reference proteome</keyword>
<evidence type="ECO:0008006" key="4">
    <source>
        <dbReference type="Google" id="ProtNLM"/>
    </source>
</evidence>
<comment type="caution">
    <text evidence="2">The sequence shown here is derived from an EMBL/GenBank/DDBJ whole genome shotgun (WGS) entry which is preliminary data.</text>
</comment>
<dbReference type="Gene3D" id="1.10.3210.10">
    <property type="entry name" value="Hypothetical protein af1432"/>
    <property type="match status" value="1"/>
</dbReference>
<dbReference type="EMBL" id="BMHA01000002">
    <property type="protein sequence ID" value="GGI03540.1"/>
    <property type="molecule type" value="Genomic_DNA"/>
</dbReference>
<organism evidence="2 3">
    <name type="scientific">Egicoccus halophilus</name>
    <dbReference type="NCBI Taxonomy" id="1670830"/>
    <lineage>
        <taxon>Bacteria</taxon>
        <taxon>Bacillati</taxon>
        <taxon>Actinomycetota</taxon>
        <taxon>Nitriliruptoria</taxon>
        <taxon>Egicoccales</taxon>
        <taxon>Egicoccaceae</taxon>
        <taxon>Egicoccus</taxon>
    </lineage>
</organism>
<dbReference type="SUPFAM" id="SSF109604">
    <property type="entry name" value="HD-domain/PDEase-like"/>
    <property type="match status" value="1"/>
</dbReference>
<proteinExistence type="predicted"/>
<reference evidence="2" key="1">
    <citation type="journal article" date="2014" name="Int. J. Syst. Evol. Microbiol.">
        <title>Complete genome sequence of Corynebacterium casei LMG S-19264T (=DSM 44701T), isolated from a smear-ripened cheese.</title>
        <authorList>
            <consortium name="US DOE Joint Genome Institute (JGI-PGF)"/>
            <person name="Walter F."/>
            <person name="Albersmeier A."/>
            <person name="Kalinowski J."/>
            <person name="Ruckert C."/>
        </authorList>
    </citation>
    <scope>NUCLEOTIDE SEQUENCE</scope>
    <source>
        <strain evidence="2">CGMCC 1.14988</strain>
    </source>
</reference>
<dbReference type="InterPro" id="IPR052194">
    <property type="entry name" value="MESH1"/>
</dbReference>
<evidence type="ECO:0000256" key="1">
    <source>
        <dbReference type="SAM" id="SignalP"/>
    </source>
</evidence>
<accession>A0A8J3A7Z6</accession>
<evidence type="ECO:0000313" key="3">
    <source>
        <dbReference type="Proteomes" id="UP000650511"/>
    </source>
</evidence>
<dbReference type="GO" id="GO:0008893">
    <property type="term" value="F:guanosine-3',5'-bis(diphosphate) 3'-diphosphatase activity"/>
    <property type="evidence" value="ECO:0007669"/>
    <property type="project" value="TreeGrafter"/>
</dbReference>
<feature type="signal peptide" evidence="1">
    <location>
        <begin position="1"/>
        <end position="24"/>
    </location>
</feature>
<sequence length="154" mass="15828">MAAPELQGPALLAAALCLAATAHAGTFDEASLPYLAHPMRVAARLVADGDDVVAAGLLHDVVEDSTLTLDDLAAAGFPTAVRDAVDALTKRDGEPYEQAISRAAADPIAARVKAADIADNADNARLALLDPETQERLAAKYAAARARLEVSSSA</sequence>
<dbReference type="Proteomes" id="UP000650511">
    <property type="component" value="Unassembled WGS sequence"/>
</dbReference>
<name>A0A8J3A7Z6_9ACTN</name>
<keyword evidence="1" id="KW-0732">Signal</keyword>
<protein>
    <recommendedName>
        <fullName evidence="4">HD domain-containing protein</fullName>
    </recommendedName>
</protein>
<dbReference type="AlphaFoldDB" id="A0A8J3A7Z6"/>